<dbReference type="Proteomes" id="UP000001519">
    <property type="component" value="Chromosome 3"/>
</dbReference>
<dbReference type="EMBL" id="CABD030021061">
    <property type="status" value="NOT_ANNOTATED_CDS"/>
    <property type="molecule type" value="Genomic_DNA"/>
</dbReference>
<dbReference type="EMBL" id="CABD030021060">
    <property type="status" value="NOT_ANNOTATED_CDS"/>
    <property type="molecule type" value="Genomic_DNA"/>
</dbReference>
<name>A0A2I2ZHG2_GORGO</name>
<sequence length="107" mass="11512">MTPTDFTSPPGPAPDHLPSLAQESISFQHLSPGLTQALFLTWLMTMALNPHLPWKTTLTSTSLTSTVRKTMSGSLRAISSHPCTGSCSSWVPWATVWLSLSTGTAQE</sequence>
<accession>A0A2I2ZHG2</accession>
<dbReference type="GeneTree" id="ENSGT01030000234667"/>
<dbReference type="Ensembl" id="ENSGGOT00000050200.1">
    <property type="protein sequence ID" value="ENSGGOP00000046598.1"/>
    <property type="gene ID" value="ENSGGOG00000004775.3"/>
</dbReference>
<reference evidence="2" key="1">
    <citation type="submission" date="2011-05" db="EMBL/GenBank/DDBJ databases">
        <title>Insights into the evolution of the great apes provided by the gorilla genome.</title>
        <authorList>
            <person name="Scally A."/>
        </authorList>
    </citation>
    <scope>NUCLEOTIDE SEQUENCE [LARGE SCALE GENOMIC DNA]</scope>
</reference>
<evidence type="ECO:0000313" key="1">
    <source>
        <dbReference type="Ensembl" id="ENSGGOP00000046598.1"/>
    </source>
</evidence>
<reference evidence="1" key="3">
    <citation type="submission" date="2025-08" db="UniProtKB">
        <authorList>
            <consortium name="Ensembl"/>
        </authorList>
    </citation>
    <scope>IDENTIFICATION</scope>
</reference>
<protein>
    <submittedName>
        <fullName evidence="1">C-C motif chemokine receptor 9</fullName>
    </submittedName>
</protein>
<dbReference type="AlphaFoldDB" id="A0A2I2ZHG2"/>
<evidence type="ECO:0000313" key="2">
    <source>
        <dbReference type="Proteomes" id="UP000001519"/>
    </source>
</evidence>
<reference evidence="1 2" key="2">
    <citation type="journal article" date="2012" name="Nature">
        <title>Insights into hominid evolution from the gorilla genome sequence.</title>
        <authorList>
            <person name="Scally A."/>
            <person name="Dutheil J.Y."/>
            <person name="Hillier L.W."/>
            <person name="Jordan G.E."/>
            <person name="Goodhead I."/>
            <person name="Herrero J."/>
            <person name="Hobolth A."/>
            <person name="Lappalainen T."/>
            <person name="Mailund T."/>
            <person name="Marques-Bonet T."/>
            <person name="McCarthy S."/>
            <person name="Montgomery S.H."/>
            <person name="Schwalie P.C."/>
            <person name="Tang Y.A."/>
            <person name="Ward M.C."/>
            <person name="Xue Y."/>
            <person name="Yngvadottir B."/>
            <person name="Alkan C."/>
            <person name="Andersen L.N."/>
            <person name="Ayub Q."/>
            <person name="Ball E.V."/>
            <person name="Beal K."/>
            <person name="Bradley B.J."/>
            <person name="Chen Y."/>
            <person name="Clee C.M."/>
            <person name="Fitzgerald S."/>
            <person name="Graves T.A."/>
            <person name="Gu Y."/>
            <person name="Heath P."/>
            <person name="Heger A."/>
            <person name="Karakoc E."/>
            <person name="Kolb-Kokocinski A."/>
            <person name="Laird G.K."/>
            <person name="Lunter G."/>
            <person name="Meader S."/>
            <person name="Mort M."/>
            <person name="Mullikin J.C."/>
            <person name="Munch K."/>
            <person name="O'Connor T.D."/>
            <person name="Phillips A.D."/>
            <person name="Prado-Martinez J."/>
            <person name="Rogers A.S."/>
            <person name="Sajjadian S."/>
            <person name="Schmidt D."/>
            <person name="Shaw K."/>
            <person name="Simpson J.T."/>
            <person name="Stenson P.D."/>
            <person name="Turner D.J."/>
            <person name="Vigilant L."/>
            <person name="Vilella A.J."/>
            <person name="Whitener W."/>
            <person name="Zhu B."/>
            <person name="Cooper D.N."/>
            <person name="de Jong P."/>
            <person name="Dermitzakis E.T."/>
            <person name="Eichler E.E."/>
            <person name="Flicek P."/>
            <person name="Goldman N."/>
            <person name="Mundy N.I."/>
            <person name="Ning Z."/>
            <person name="Odom D.T."/>
            <person name="Ponting C.P."/>
            <person name="Quail M.A."/>
            <person name="Ryder O.A."/>
            <person name="Searle S.M."/>
            <person name="Warren W.C."/>
            <person name="Wilson R.K."/>
            <person name="Schierup M.H."/>
            <person name="Rogers J."/>
            <person name="Tyler-Smith C."/>
            <person name="Durbin R."/>
        </authorList>
    </citation>
    <scope>NUCLEOTIDE SEQUENCE [LARGE SCALE GENOMIC DNA]</scope>
</reference>
<proteinExistence type="predicted"/>
<gene>
    <name evidence="1" type="primary">CCR9</name>
</gene>
<dbReference type="EMBL" id="CABD030021059">
    <property type="status" value="NOT_ANNOTATED_CDS"/>
    <property type="molecule type" value="Genomic_DNA"/>
</dbReference>
<keyword evidence="2" id="KW-1185">Reference proteome</keyword>
<reference evidence="1" key="4">
    <citation type="submission" date="2025-09" db="UniProtKB">
        <authorList>
            <consortium name="Ensembl"/>
        </authorList>
    </citation>
    <scope>IDENTIFICATION</scope>
</reference>
<organism evidence="1 2">
    <name type="scientific">Gorilla gorilla gorilla</name>
    <name type="common">Western lowland gorilla</name>
    <dbReference type="NCBI Taxonomy" id="9595"/>
    <lineage>
        <taxon>Eukaryota</taxon>
        <taxon>Metazoa</taxon>
        <taxon>Chordata</taxon>
        <taxon>Craniata</taxon>
        <taxon>Vertebrata</taxon>
        <taxon>Euteleostomi</taxon>
        <taxon>Mammalia</taxon>
        <taxon>Eutheria</taxon>
        <taxon>Euarchontoglires</taxon>
        <taxon>Primates</taxon>
        <taxon>Haplorrhini</taxon>
        <taxon>Catarrhini</taxon>
        <taxon>Hominidae</taxon>
        <taxon>Gorilla</taxon>
    </lineage>
</organism>